<evidence type="ECO:0000256" key="5">
    <source>
        <dbReference type="ARBA" id="ARBA00023002"/>
    </source>
</evidence>
<keyword evidence="9" id="KW-1185">Reference proteome</keyword>
<dbReference type="GO" id="GO:0071949">
    <property type="term" value="F:FAD binding"/>
    <property type="evidence" value="ECO:0007669"/>
    <property type="project" value="InterPro"/>
</dbReference>
<dbReference type="RefSeq" id="XP_024728213.1">
    <property type="nucleotide sequence ID" value="XM_024886104.1"/>
</dbReference>
<feature type="domain" description="FAD-binding PCMH-type" evidence="7">
    <location>
        <begin position="58"/>
        <end position="232"/>
    </location>
</feature>
<dbReference type="InParanoid" id="A0A2J6SKK0"/>
<dbReference type="Gene3D" id="3.40.462.20">
    <property type="match status" value="1"/>
</dbReference>
<keyword evidence="3" id="KW-0285">Flavoprotein</keyword>
<evidence type="ECO:0000256" key="2">
    <source>
        <dbReference type="ARBA" id="ARBA00005466"/>
    </source>
</evidence>
<dbReference type="InterPro" id="IPR006094">
    <property type="entry name" value="Oxid_FAD_bind_N"/>
</dbReference>
<dbReference type="AlphaFoldDB" id="A0A2J6SKK0"/>
<name>A0A2J6SKK0_9HELO</name>
<proteinExistence type="inferred from homology"/>
<dbReference type="STRING" id="1095630.A0A2J6SKK0"/>
<evidence type="ECO:0000256" key="6">
    <source>
        <dbReference type="SAM" id="SignalP"/>
    </source>
</evidence>
<dbReference type="Gene3D" id="3.30.465.10">
    <property type="match status" value="1"/>
</dbReference>
<dbReference type="PROSITE" id="PS51387">
    <property type="entry name" value="FAD_PCMH"/>
    <property type="match status" value="1"/>
</dbReference>
<organism evidence="8 9">
    <name type="scientific">Hyaloscypha bicolor E</name>
    <dbReference type="NCBI Taxonomy" id="1095630"/>
    <lineage>
        <taxon>Eukaryota</taxon>
        <taxon>Fungi</taxon>
        <taxon>Dikarya</taxon>
        <taxon>Ascomycota</taxon>
        <taxon>Pezizomycotina</taxon>
        <taxon>Leotiomycetes</taxon>
        <taxon>Helotiales</taxon>
        <taxon>Hyaloscyphaceae</taxon>
        <taxon>Hyaloscypha</taxon>
        <taxon>Hyaloscypha bicolor</taxon>
    </lineage>
</organism>
<dbReference type="Pfam" id="PF08031">
    <property type="entry name" value="BBE"/>
    <property type="match status" value="1"/>
</dbReference>
<dbReference type="InterPro" id="IPR016169">
    <property type="entry name" value="FAD-bd_PCMH_sub2"/>
</dbReference>
<dbReference type="PANTHER" id="PTHR42973">
    <property type="entry name" value="BINDING OXIDOREDUCTASE, PUTATIVE (AFU_ORTHOLOGUE AFUA_1G17690)-RELATED"/>
    <property type="match status" value="1"/>
</dbReference>
<accession>A0A2J6SKK0</accession>
<feature type="chain" id="PRO_5014365000" evidence="6">
    <location>
        <begin position="21"/>
        <end position="519"/>
    </location>
</feature>
<keyword evidence="6" id="KW-0732">Signal</keyword>
<evidence type="ECO:0000313" key="9">
    <source>
        <dbReference type="Proteomes" id="UP000235371"/>
    </source>
</evidence>
<dbReference type="Pfam" id="PF01565">
    <property type="entry name" value="FAD_binding_4"/>
    <property type="match status" value="1"/>
</dbReference>
<dbReference type="SUPFAM" id="SSF56176">
    <property type="entry name" value="FAD-binding/transporter-associated domain-like"/>
    <property type="match status" value="1"/>
</dbReference>
<evidence type="ECO:0000256" key="4">
    <source>
        <dbReference type="ARBA" id="ARBA00022827"/>
    </source>
</evidence>
<dbReference type="GeneID" id="36594181"/>
<dbReference type="GO" id="GO:0016491">
    <property type="term" value="F:oxidoreductase activity"/>
    <property type="evidence" value="ECO:0007669"/>
    <property type="project" value="UniProtKB-KW"/>
</dbReference>
<comment type="similarity">
    <text evidence="2">Belongs to the oxygen-dependent FAD-linked oxidoreductase family.</text>
</comment>
<evidence type="ECO:0000313" key="8">
    <source>
        <dbReference type="EMBL" id="PMD51309.1"/>
    </source>
</evidence>
<dbReference type="InterPro" id="IPR012951">
    <property type="entry name" value="BBE"/>
</dbReference>
<dbReference type="InterPro" id="IPR036318">
    <property type="entry name" value="FAD-bd_PCMH-like_sf"/>
</dbReference>
<sequence length="519" mass="55977">MAIFKSLLVALTLSAHSVQAAPQKYTDVVNCLASSNVPQDYPGSSDFTQDTIPFNLRLNFTPVAYAVPKTVPQVQAAVVCASKVGVKVNPRSGGHSYASHSIGGEDGHLVIDMKYFRDTKVDPSHNYIATIGTGARLGNVALALFNQGGRAMAHGICPGVGIGGHVLHGGQGYGSHTYGLLLDFLVEAELVIANGSVITASEKQNSEVFWALRGAGYSFGVVTNMKFRTIPAPAQNVLFYYPYSWNKTQARAGWDAWQTYCGGYTTPQIPAEMNIRWVLGKDSGDNLSFLLEGAYHGSNDAFLTAIAPLLNALSAIGGYQASTRGVGPHQLGWLDALLYANSNGLYKDWDNGQTLDTPVNYTAHAIMFAKSLMTDNLTPAGTDAWINRLYATGPSNSRNWYFIIAAQGGPTSVVPKVPAGSTSYAHRDSIYEWQIVDAVADGIYPNQEGIAWLNPFITDIENAEKNVTFGMYYNYADPTLGGGKAAGERYWLGNYERLAKIKKKIDPGLLFANPQTIGT</sequence>
<comment type="cofactor">
    <cofactor evidence="1">
        <name>FAD</name>
        <dbReference type="ChEBI" id="CHEBI:57692"/>
    </cofactor>
</comment>
<dbReference type="Proteomes" id="UP000235371">
    <property type="component" value="Unassembled WGS sequence"/>
</dbReference>
<gene>
    <name evidence="8" type="ORF">K444DRAFT_656662</name>
</gene>
<evidence type="ECO:0000259" key="7">
    <source>
        <dbReference type="PROSITE" id="PS51387"/>
    </source>
</evidence>
<evidence type="ECO:0000256" key="3">
    <source>
        <dbReference type="ARBA" id="ARBA00022630"/>
    </source>
</evidence>
<evidence type="ECO:0000256" key="1">
    <source>
        <dbReference type="ARBA" id="ARBA00001974"/>
    </source>
</evidence>
<dbReference type="PANTHER" id="PTHR42973:SF39">
    <property type="entry name" value="FAD-BINDING PCMH-TYPE DOMAIN-CONTAINING PROTEIN"/>
    <property type="match status" value="1"/>
</dbReference>
<dbReference type="OrthoDB" id="407275at2759"/>
<keyword evidence="4" id="KW-0274">FAD</keyword>
<dbReference type="EMBL" id="KZ613912">
    <property type="protein sequence ID" value="PMD51309.1"/>
    <property type="molecule type" value="Genomic_DNA"/>
</dbReference>
<reference evidence="8 9" key="1">
    <citation type="submission" date="2016-04" db="EMBL/GenBank/DDBJ databases">
        <title>A degradative enzymes factory behind the ericoid mycorrhizal symbiosis.</title>
        <authorList>
            <consortium name="DOE Joint Genome Institute"/>
            <person name="Martino E."/>
            <person name="Morin E."/>
            <person name="Grelet G."/>
            <person name="Kuo A."/>
            <person name="Kohler A."/>
            <person name="Daghino S."/>
            <person name="Barry K."/>
            <person name="Choi C."/>
            <person name="Cichocki N."/>
            <person name="Clum A."/>
            <person name="Copeland A."/>
            <person name="Hainaut M."/>
            <person name="Haridas S."/>
            <person name="Labutti K."/>
            <person name="Lindquist E."/>
            <person name="Lipzen A."/>
            <person name="Khouja H.-R."/>
            <person name="Murat C."/>
            <person name="Ohm R."/>
            <person name="Olson A."/>
            <person name="Spatafora J."/>
            <person name="Veneault-Fourrey C."/>
            <person name="Henrissat B."/>
            <person name="Grigoriev I."/>
            <person name="Martin F."/>
            <person name="Perotto S."/>
        </authorList>
    </citation>
    <scope>NUCLEOTIDE SEQUENCE [LARGE SCALE GENOMIC DNA]</scope>
    <source>
        <strain evidence="8 9">E</strain>
    </source>
</reference>
<dbReference type="InterPro" id="IPR016166">
    <property type="entry name" value="FAD-bd_PCMH"/>
</dbReference>
<keyword evidence="5" id="KW-0560">Oxidoreductase</keyword>
<feature type="signal peptide" evidence="6">
    <location>
        <begin position="1"/>
        <end position="20"/>
    </location>
</feature>
<protein>
    <submittedName>
        <fullName evidence="8">Glucooligosaccharide oxidase</fullName>
    </submittedName>
</protein>
<dbReference type="InterPro" id="IPR050416">
    <property type="entry name" value="FAD-linked_Oxidoreductase"/>
</dbReference>